<dbReference type="AlphaFoldDB" id="A0A093J8H9"/>
<proteinExistence type="predicted"/>
<feature type="non-terminal residue" evidence="7">
    <location>
        <position position="212"/>
    </location>
</feature>
<dbReference type="GO" id="GO:0004867">
    <property type="term" value="F:serine-type endopeptidase inhibitor activity"/>
    <property type="evidence" value="ECO:0007669"/>
    <property type="project" value="UniProtKB-KW"/>
</dbReference>
<dbReference type="InterPro" id="IPR002350">
    <property type="entry name" value="Kazal_dom"/>
</dbReference>
<keyword evidence="4" id="KW-0722">Serine protease inhibitor</keyword>
<dbReference type="PROSITE" id="PS00282">
    <property type="entry name" value="KAZAL_1"/>
    <property type="match status" value="2"/>
</dbReference>
<evidence type="ECO:0000256" key="2">
    <source>
        <dbReference type="ARBA" id="ARBA00022525"/>
    </source>
</evidence>
<comment type="subcellular location">
    <subcellularLocation>
        <location evidence="1">Secreted</location>
    </subcellularLocation>
</comment>
<dbReference type="InterPro" id="IPR050159">
    <property type="entry name" value="Kazal-type_SerProtInhib"/>
</dbReference>
<dbReference type="PANTHER" id="PTHR47499:SF2">
    <property type="entry name" value="SERINE PROTEASE INHIBITOR KAZAL-TYPE 9"/>
    <property type="match status" value="1"/>
</dbReference>
<dbReference type="InterPro" id="IPR001239">
    <property type="entry name" value="Prot_inh_Kazal-m"/>
</dbReference>
<sequence>YIAQGEKAENHLLNSTATDLQLTDSTTISAMKTTRSVALLGLVLLSCLSDIAVAQRRASCGMFLLSGKTQAVCPRNYEPVCGTDDVTYPNECTLCKEILRNRAIDKKHDGRCVKIDCSNYRRSVNGAAVPCTLEYNPICGTNGITYRNKCSFCSAVVNGLDVNVLRNGECNQHIDCNEQKGSNLACTLDYNPICGSDGKTYGNKCQFCSAVS</sequence>
<dbReference type="GO" id="GO:0005576">
    <property type="term" value="C:extracellular region"/>
    <property type="evidence" value="ECO:0007669"/>
    <property type="project" value="UniProtKB-SubCell"/>
</dbReference>
<accession>A0A093J8H9</accession>
<name>A0A093J8H9_EURHL</name>
<evidence type="ECO:0000313" key="7">
    <source>
        <dbReference type="EMBL" id="KFW11315.1"/>
    </source>
</evidence>
<evidence type="ECO:0000259" key="6">
    <source>
        <dbReference type="PROSITE" id="PS51465"/>
    </source>
</evidence>
<feature type="non-terminal residue" evidence="7">
    <location>
        <position position="1"/>
    </location>
</feature>
<dbReference type="SUPFAM" id="SSF100895">
    <property type="entry name" value="Kazal-type serine protease inhibitors"/>
    <property type="match status" value="3"/>
</dbReference>
<dbReference type="SMART" id="SM00280">
    <property type="entry name" value="KAZAL"/>
    <property type="match status" value="3"/>
</dbReference>
<protein>
    <submittedName>
        <fullName evidence="7">Ovomucoid</fullName>
    </submittedName>
</protein>
<keyword evidence="2" id="KW-0964">Secreted</keyword>
<dbReference type="PRINTS" id="PR00290">
    <property type="entry name" value="KAZALINHBTR"/>
</dbReference>
<gene>
    <name evidence="7" type="ORF">N326_10359</name>
</gene>
<evidence type="ECO:0000313" key="8">
    <source>
        <dbReference type="Proteomes" id="UP000054232"/>
    </source>
</evidence>
<dbReference type="EMBL" id="KK577406">
    <property type="protein sequence ID" value="KFW11315.1"/>
    <property type="molecule type" value="Genomic_DNA"/>
</dbReference>
<evidence type="ECO:0000256" key="4">
    <source>
        <dbReference type="ARBA" id="ARBA00022900"/>
    </source>
</evidence>
<feature type="domain" description="Kazal-like" evidence="6">
    <location>
        <begin position="115"/>
        <end position="172"/>
    </location>
</feature>
<organism evidence="7 8">
    <name type="scientific">Eurypyga helias</name>
    <name type="common">Sunbittern</name>
    <name type="synonym">Ardea helias</name>
    <dbReference type="NCBI Taxonomy" id="54383"/>
    <lineage>
        <taxon>Eukaryota</taxon>
        <taxon>Metazoa</taxon>
        <taxon>Chordata</taxon>
        <taxon>Craniata</taxon>
        <taxon>Vertebrata</taxon>
        <taxon>Euteleostomi</taxon>
        <taxon>Archelosauria</taxon>
        <taxon>Archosauria</taxon>
        <taxon>Dinosauria</taxon>
        <taxon>Saurischia</taxon>
        <taxon>Theropoda</taxon>
        <taxon>Coelurosauria</taxon>
        <taxon>Aves</taxon>
        <taxon>Neognathae</taxon>
        <taxon>Neoaves</taxon>
        <taxon>Phaethontimorphae</taxon>
        <taxon>Eurypygiformes</taxon>
        <taxon>Eurypygidae</taxon>
        <taxon>Eurypyga</taxon>
    </lineage>
</organism>
<keyword evidence="3" id="KW-0646">Protease inhibitor</keyword>
<evidence type="ECO:0000256" key="3">
    <source>
        <dbReference type="ARBA" id="ARBA00022690"/>
    </source>
</evidence>
<dbReference type="PROSITE" id="PS51465">
    <property type="entry name" value="KAZAL_2"/>
    <property type="match status" value="3"/>
</dbReference>
<keyword evidence="5" id="KW-1015">Disulfide bond</keyword>
<dbReference type="Gene3D" id="3.30.60.30">
    <property type="match status" value="3"/>
</dbReference>
<reference evidence="7 8" key="1">
    <citation type="submission" date="2014-04" db="EMBL/GenBank/DDBJ databases">
        <title>Genome evolution of avian class.</title>
        <authorList>
            <person name="Zhang G."/>
            <person name="Li C."/>
        </authorList>
    </citation>
    <scope>NUCLEOTIDE SEQUENCE [LARGE SCALE GENOMIC DNA]</scope>
    <source>
        <strain evidence="7">BGI_N326</strain>
    </source>
</reference>
<evidence type="ECO:0000256" key="5">
    <source>
        <dbReference type="ARBA" id="ARBA00023157"/>
    </source>
</evidence>
<feature type="domain" description="Kazal-like" evidence="6">
    <location>
        <begin position="54"/>
        <end position="114"/>
    </location>
</feature>
<keyword evidence="8" id="KW-1185">Reference proteome</keyword>
<dbReference type="Pfam" id="PF00050">
    <property type="entry name" value="Kazal_1"/>
    <property type="match status" value="3"/>
</dbReference>
<dbReference type="PANTHER" id="PTHR47499">
    <property type="entry name" value="SERINE PROTEASE INHIBITOR KAZAL-TYPE 7 SPINK7"/>
    <property type="match status" value="1"/>
</dbReference>
<dbReference type="InterPro" id="IPR036058">
    <property type="entry name" value="Kazal_dom_sf"/>
</dbReference>
<dbReference type="Proteomes" id="UP000054232">
    <property type="component" value="Unassembled WGS sequence"/>
</dbReference>
<evidence type="ECO:0000256" key="1">
    <source>
        <dbReference type="ARBA" id="ARBA00004613"/>
    </source>
</evidence>
<feature type="domain" description="Kazal-like" evidence="6">
    <location>
        <begin position="173"/>
        <end position="212"/>
    </location>
</feature>